<reference evidence="4" key="1">
    <citation type="submission" date="2025-08" db="UniProtKB">
        <authorList>
            <consortium name="RefSeq"/>
        </authorList>
    </citation>
    <scope>IDENTIFICATION</scope>
    <source>
        <tissue evidence="4">Seedling</tissue>
    </source>
</reference>
<proteinExistence type="predicted"/>
<dbReference type="RefSeq" id="XP_060675588.1">
    <property type="nucleotide sequence ID" value="XM_060819605.1"/>
</dbReference>
<evidence type="ECO:0000259" key="2">
    <source>
        <dbReference type="Pfam" id="PF00931"/>
    </source>
</evidence>
<dbReference type="InterPro" id="IPR002182">
    <property type="entry name" value="NB-ARC"/>
</dbReference>
<dbReference type="InterPro" id="IPR027417">
    <property type="entry name" value="P-loop_NTPase"/>
</dbReference>
<gene>
    <name evidence="4" type="primary">LOC132804999</name>
</gene>
<sequence length="187" mass="21525">MEDLVDEAKRKGDEIDDDVKVWLSEVDGKITEVEEKYFGAEDTTEMKCTFKGSFSYLASWYKLGKMAKEMGESVVKLKGRINFGHISFRSKLQSHFENKDYLRSVTREEFVDEIMEELGDANIKTIGLHEMPGVGKTTLVKEITRKALKDDLRLFNDAVIVTISQTLDLEKIQQHIAERLDLELKKK</sequence>
<evidence type="ECO:0000256" key="1">
    <source>
        <dbReference type="ARBA" id="ARBA00022821"/>
    </source>
</evidence>
<dbReference type="Proteomes" id="UP001652623">
    <property type="component" value="Chromosome 8"/>
</dbReference>
<dbReference type="PANTHER" id="PTHR33463">
    <property type="entry name" value="NB-ARC DOMAIN-CONTAINING PROTEIN-RELATED"/>
    <property type="match status" value="1"/>
</dbReference>
<name>A0ABM4AFS6_ZIZJJ</name>
<dbReference type="InterPro" id="IPR050905">
    <property type="entry name" value="Plant_NBS-LRR"/>
</dbReference>
<dbReference type="PANTHER" id="PTHR33463:SF198">
    <property type="entry name" value="RPP4C3"/>
    <property type="match status" value="1"/>
</dbReference>
<evidence type="ECO:0000313" key="4">
    <source>
        <dbReference type="RefSeq" id="XP_060675588.1"/>
    </source>
</evidence>
<keyword evidence="1" id="KW-0611">Plant defense</keyword>
<feature type="domain" description="NB-ARC" evidence="2">
    <location>
        <begin position="108"/>
        <end position="183"/>
    </location>
</feature>
<protein>
    <submittedName>
        <fullName evidence="4">Disease resistance protein At3g15700</fullName>
    </submittedName>
</protein>
<dbReference type="Gene3D" id="3.40.50.300">
    <property type="entry name" value="P-loop containing nucleotide triphosphate hydrolases"/>
    <property type="match status" value="1"/>
</dbReference>
<accession>A0ABM4AFS6</accession>
<dbReference type="Pfam" id="PF00931">
    <property type="entry name" value="NB-ARC"/>
    <property type="match status" value="1"/>
</dbReference>
<dbReference type="SUPFAM" id="SSF52540">
    <property type="entry name" value="P-loop containing nucleoside triphosphate hydrolases"/>
    <property type="match status" value="1"/>
</dbReference>
<organism evidence="3 4">
    <name type="scientific">Ziziphus jujuba</name>
    <name type="common">Chinese jujube</name>
    <name type="synonym">Ziziphus sativa</name>
    <dbReference type="NCBI Taxonomy" id="326968"/>
    <lineage>
        <taxon>Eukaryota</taxon>
        <taxon>Viridiplantae</taxon>
        <taxon>Streptophyta</taxon>
        <taxon>Embryophyta</taxon>
        <taxon>Tracheophyta</taxon>
        <taxon>Spermatophyta</taxon>
        <taxon>Magnoliopsida</taxon>
        <taxon>eudicotyledons</taxon>
        <taxon>Gunneridae</taxon>
        <taxon>Pentapetalae</taxon>
        <taxon>rosids</taxon>
        <taxon>fabids</taxon>
        <taxon>Rosales</taxon>
        <taxon>Rhamnaceae</taxon>
        <taxon>Paliureae</taxon>
        <taxon>Ziziphus</taxon>
    </lineage>
</organism>
<dbReference type="GeneID" id="132804999"/>
<keyword evidence="3" id="KW-1185">Reference proteome</keyword>
<evidence type="ECO:0000313" key="3">
    <source>
        <dbReference type="Proteomes" id="UP001652623"/>
    </source>
</evidence>